<comment type="caution">
    <text evidence="6">The sequence shown here is derived from an EMBL/GenBank/DDBJ whole genome shotgun (WGS) entry which is preliminary data.</text>
</comment>
<evidence type="ECO:0000256" key="3">
    <source>
        <dbReference type="ARBA" id="ARBA00022741"/>
    </source>
</evidence>
<accession>A0ABR9USA8</accession>
<dbReference type="GO" id="GO:0005524">
    <property type="term" value="F:ATP binding"/>
    <property type="evidence" value="ECO:0007669"/>
    <property type="project" value="UniProtKB-KW"/>
</dbReference>
<gene>
    <name evidence="6" type="ORF">IQ230_12480</name>
</gene>
<dbReference type="EMBL" id="JADEWN010000027">
    <property type="protein sequence ID" value="MBE9191156.1"/>
    <property type="molecule type" value="Genomic_DNA"/>
</dbReference>
<keyword evidence="7" id="KW-1185">Reference proteome</keyword>
<dbReference type="SMART" id="SM00382">
    <property type="entry name" value="AAA"/>
    <property type="match status" value="1"/>
</dbReference>
<proteinExistence type="inferred from homology"/>
<name>A0ABR9USA8_9CHRO</name>
<sequence>MKQQAPVSYSEQATAAIAIQNLTFSYSELNVLQSINATIHVGERVGLIGPNGSGKTTLFLLTCGILKPIDGEILLFNKPIVVGEFRPEIGLVFQNPNDQLFLPLVRDDIAFGPENMGLSAAEVEECVQEAISLTGVQNLVERVPHNLSGGEKCMVAIAGVLAMRPQLVLYDEPSANLDMRSRRRLIQFLQDSQQTMMISSHDLELILEVCDRVLLLDQGQIIADGDPCDVMGNQLLMEAHGLEKPFSLTTH</sequence>
<dbReference type="InterPro" id="IPR027417">
    <property type="entry name" value="P-loop_NTPase"/>
</dbReference>
<keyword evidence="3" id="KW-0547">Nucleotide-binding</keyword>
<evidence type="ECO:0000259" key="5">
    <source>
        <dbReference type="PROSITE" id="PS50893"/>
    </source>
</evidence>
<comment type="similarity">
    <text evidence="1">Belongs to the ABC transporter superfamily.</text>
</comment>
<dbReference type="CDD" id="cd03225">
    <property type="entry name" value="ABC_cobalt_CbiO_domain1"/>
    <property type="match status" value="1"/>
</dbReference>
<reference evidence="6 7" key="1">
    <citation type="submission" date="2020-10" db="EMBL/GenBank/DDBJ databases">
        <authorList>
            <person name="Castelo-Branco R."/>
            <person name="Eusebio N."/>
            <person name="Adriana R."/>
            <person name="Vieira A."/>
            <person name="Brugerolle De Fraissinette N."/>
            <person name="Rezende De Castro R."/>
            <person name="Schneider M.P."/>
            <person name="Vasconcelos V."/>
            <person name="Leao P.N."/>
        </authorList>
    </citation>
    <scope>NUCLEOTIDE SEQUENCE [LARGE SCALE GENOMIC DNA]</scope>
    <source>
        <strain evidence="6 7">LEGE 06123</strain>
    </source>
</reference>
<dbReference type="Gene3D" id="3.40.50.300">
    <property type="entry name" value="P-loop containing nucleotide triphosphate hydrolases"/>
    <property type="match status" value="1"/>
</dbReference>
<evidence type="ECO:0000313" key="6">
    <source>
        <dbReference type="EMBL" id="MBE9191156.1"/>
    </source>
</evidence>
<dbReference type="InterPro" id="IPR050095">
    <property type="entry name" value="ECF_ABC_transporter_ATP-bd"/>
</dbReference>
<dbReference type="RefSeq" id="WP_193932314.1">
    <property type="nucleotide sequence ID" value="NZ_CAWPMZ010000053.1"/>
</dbReference>
<dbReference type="InterPro" id="IPR015856">
    <property type="entry name" value="ABC_transpr_CbiO/EcfA_su"/>
</dbReference>
<evidence type="ECO:0000256" key="4">
    <source>
        <dbReference type="ARBA" id="ARBA00022840"/>
    </source>
</evidence>
<dbReference type="InterPro" id="IPR003439">
    <property type="entry name" value="ABC_transporter-like_ATP-bd"/>
</dbReference>
<dbReference type="Pfam" id="PF00005">
    <property type="entry name" value="ABC_tran"/>
    <property type="match status" value="1"/>
</dbReference>
<protein>
    <submittedName>
        <fullName evidence="6">ABC transporter ATP-binding protein</fullName>
    </submittedName>
</protein>
<dbReference type="SUPFAM" id="SSF52540">
    <property type="entry name" value="P-loop containing nucleoside triphosphate hydrolases"/>
    <property type="match status" value="1"/>
</dbReference>
<dbReference type="InterPro" id="IPR003593">
    <property type="entry name" value="AAA+_ATPase"/>
</dbReference>
<keyword evidence="2" id="KW-0813">Transport</keyword>
<evidence type="ECO:0000313" key="7">
    <source>
        <dbReference type="Proteomes" id="UP000651156"/>
    </source>
</evidence>
<evidence type="ECO:0000256" key="2">
    <source>
        <dbReference type="ARBA" id="ARBA00022448"/>
    </source>
</evidence>
<dbReference type="PROSITE" id="PS50893">
    <property type="entry name" value="ABC_TRANSPORTER_2"/>
    <property type="match status" value="1"/>
</dbReference>
<dbReference type="PANTHER" id="PTHR43553:SF24">
    <property type="entry name" value="ENERGY-COUPLING FACTOR TRANSPORTER ATP-BINDING PROTEIN ECFA1"/>
    <property type="match status" value="1"/>
</dbReference>
<feature type="domain" description="ABC transporter" evidence="5">
    <location>
        <begin position="17"/>
        <end position="243"/>
    </location>
</feature>
<dbReference type="PANTHER" id="PTHR43553">
    <property type="entry name" value="HEAVY METAL TRANSPORTER"/>
    <property type="match status" value="1"/>
</dbReference>
<evidence type="ECO:0000256" key="1">
    <source>
        <dbReference type="ARBA" id="ARBA00005417"/>
    </source>
</evidence>
<dbReference type="Proteomes" id="UP000651156">
    <property type="component" value="Unassembled WGS sequence"/>
</dbReference>
<organism evidence="6 7">
    <name type="scientific">Gloeocapsopsis crepidinum LEGE 06123</name>
    <dbReference type="NCBI Taxonomy" id="588587"/>
    <lineage>
        <taxon>Bacteria</taxon>
        <taxon>Bacillati</taxon>
        <taxon>Cyanobacteriota</taxon>
        <taxon>Cyanophyceae</taxon>
        <taxon>Oscillatoriophycideae</taxon>
        <taxon>Chroococcales</taxon>
        <taxon>Chroococcaceae</taxon>
        <taxon>Gloeocapsopsis</taxon>
    </lineage>
</organism>
<keyword evidence="4 6" id="KW-0067">ATP-binding</keyword>